<feature type="compositionally biased region" description="Pro residues" evidence="8">
    <location>
        <begin position="203"/>
        <end position="212"/>
    </location>
</feature>
<dbReference type="GO" id="GO:0005634">
    <property type="term" value="C:nucleus"/>
    <property type="evidence" value="ECO:0007669"/>
    <property type="project" value="TreeGrafter"/>
</dbReference>
<proteinExistence type="predicted"/>
<evidence type="ECO:0000256" key="1">
    <source>
        <dbReference type="ARBA" id="ARBA00022723"/>
    </source>
</evidence>
<dbReference type="Gene3D" id="3.30.160.60">
    <property type="entry name" value="Classic Zinc Finger"/>
    <property type="match status" value="2"/>
</dbReference>
<keyword evidence="3 7" id="KW-0863">Zinc-finger</keyword>
<dbReference type="FunFam" id="3.30.160.60:FF:000131">
    <property type="entry name" value="protein indeterminate-domain 5, chloroplastic-like"/>
    <property type="match status" value="1"/>
</dbReference>
<evidence type="ECO:0000256" key="5">
    <source>
        <dbReference type="ARBA" id="ARBA00023015"/>
    </source>
</evidence>
<reference evidence="10" key="1">
    <citation type="submission" date="2023-07" db="EMBL/GenBank/DDBJ databases">
        <title>draft genome sequence of fig (Ficus carica).</title>
        <authorList>
            <person name="Takahashi T."/>
            <person name="Nishimura K."/>
        </authorList>
    </citation>
    <scope>NUCLEOTIDE SEQUENCE</scope>
</reference>
<dbReference type="InterPro" id="IPR055186">
    <property type="entry name" value="C2H2-2nd_BIRD-IDD"/>
</dbReference>
<dbReference type="Pfam" id="PF22992">
    <property type="entry name" value="C2CH-4th_BIRD-IDD"/>
    <property type="match status" value="1"/>
</dbReference>
<name>A0AA88D5N8_FICCA</name>
<dbReference type="AlphaFoldDB" id="A0AA88D5N8"/>
<dbReference type="GO" id="GO:0003700">
    <property type="term" value="F:DNA-binding transcription factor activity"/>
    <property type="evidence" value="ECO:0007669"/>
    <property type="project" value="TreeGrafter"/>
</dbReference>
<evidence type="ECO:0000256" key="6">
    <source>
        <dbReference type="ARBA" id="ARBA00023163"/>
    </source>
</evidence>
<dbReference type="SMART" id="SM00355">
    <property type="entry name" value="ZnF_C2H2"/>
    <property type="match status" value="3"/>
</dbReference>
<comment type="caution">
    <text evidence="10">The sequence shown here is derived from an EMBL/GenBank/DDBJ whole genome shotgun (WGS) entry which is preliminary data.</text>
</comment>
<evidence type="ECO:0000259" key="9">
    <source>
        <dbReference type="PROSITE" id="PS50157"/>
    </source>
</evidence>
<evidence type="ECO:0000256" key="7">
    <source>
        <dbReference type="PROSITE-ProRule" id="PRU00042"/>
    </source>
</evidence>
<dbReference type="PANTHER" id="PTHR10593">
    <property type="entry name" value="SERINE/THREONINE-PROTEIN KINASE RIO"/>
    <property type="match status" value="1"/>
</dbReference>
<feature type="region of interest" description="Disordered" evidence="8">
    <location>
        <begin position="176"/>
        <end position="219"/>
    </location>
</feature>
<evidence type="ECO:0000256" key="3">
    <source>
        <dbReference type="ARBA" id="ARBA00022771"/>
    </source>
</evidence>
<evidence type="ECO:0000256" key="8">
    <source>
        <dbReference type="SAM" id="MobiDB-lite"/>
    </source>
</evidence>
<dbReference type="GO" id="GO:0008270">
    <property type="term" value="F:zinc ion binding"/>
    <property type="evidence" value="ECO:0007669"/>
    <property type="project" value="UniProtKB-KW"/>
</dbReference>
<dbReference type="InterPro" id="IPR055185">
    <property type="entry name" value="C2CH-4th_BIRD-IDD"/>
</dbReference>
<dbReference type="InterPro" id="IPR013087">
    <property type="entry name" value="Znf_C2H2_type"/>
</dbReference>
<evidence type="ECO:0000313" key="10">
    <source>
        <dbReference type="EMBL" id="GMN43871.1"/>
    </source>
</evidence>
<dbReference type="Proteomes" id="UP001187192">
    <property type="component" value="Unassembled WGS sequence"/>
</dbReference>
<feature type="region of interest" description="Disordered" evidence="8">
    <location>
        <begin position="139"/>
        <end position="158"/>
    </location>
</feature>
<feature type="compositionally biased region" description="Polar residues" evidence="8">
    <location>
        <begin position="140"/>
        <end position="158"/>
    </location>
</feature>
<dbReference type="PROSITE" id="PS50157">
    <property type="entry name" value="ZINC_FINGER_C2H2_2"/>
    <property type="match status" value="1"/>
</dbReference>
<dbReference type="InterPro" id="IPR031140">
    <property type="entry name" value="IDD1-16"/>
</dbReference>
<protein>
    <recommendedName>
        <fullName evidence="9">C2H2-type domain-containing protein</fullName>
    </recommendedName>
</protein>
<accession>A0AA88D5N8</accession>
<organism evidence="10 11">
    <name type="scientific">Ficus carica</name>
    <name type="common">Common fig</name>
    <dbReference type="NCBI Taxonomy" id="3494"/>
    <lineage>
        <taxon>Eukaryota</taxon>
        <taxon>Viridiplantae</taxon>
        <taxon>Streptophyta</taxon>
        <taxon>Embryophyta</taxon>
        <taxon>Tracheophyta</taxon>
        <taxon>Spermatophyta</taxon>
        <taxon>Magnoliopsida</taxon>
        <taxon>eudicotyledons</taxon>
        <taxon>Gunneridae</taxon>
        <taxon>Pentapetalae</taxon>
        <taxon>rosids</taxon>
        <taxon>fabids</taxon>
        <taxon>Rosales</taxon>
        <taxon>Moraceae</taxon>
        <taxon>Ficeae</taxon>
        <taxon>Ficus</taxon>
    </lineage>
</organism>
<feature type="region of interest" description="Disordered" evidence="8">
    <location>
        <begin position="236"/>
        <end position="261"/>
    </location>
</feature>
<evidence type="ECO:0000313" key="11">
    <source>
        <dbReference type="Proteomes" id="UP001187192"/>
    </source>
</evidence>
<keyword evidence="2" id="KW-0677">Repeat</keyword>
<keyword evidence="4" id="KW-0862">Zinc</keyword>
<evidence type="ECO:0000256" key="4">
    <source>
        <dbReference type="ARBA" id="ARBA00022833"/>
    </source>
</evidence>
<dbReference type="PROSITE" id="PS00028">
    <property type="entry name" value="ZINC_FINGER_C2H2_1"/>
    <property type="match status" value="1"/>
</dbReference>
<keyword evidence="5" id="KW-0805">Transcription regulation</keyword>
<dbReference type="InterPro" id="IPR036236">
    <property type="entry name" value="Znf_C2H2_sf"/>
</dbReference>
<evidence type="ECO:0000256" key="2">
    <source>
        <dbReference type="ARBA" id="ARBA00022737"/>
    </source>
</evidence>
<dbReference type="PANTHER" id="PTHR10593:SF234">
    <property type="entry name" value="C2H2-TYPE DOMAIN-CONTAINING PROTEIN"/>
    <property type="match status" value="1"/>
</dbReference>
<keyword evidence="6" id="KW-0804">Transcription</keyword>
<gene>
    <name evidence="10" type="ORF">TIFTF001_013062</name>
</gene>
<keyword evidence="1" id="KW-0479">Metal-binding</keyword>
<feature type="domain" description="C2H2-type" evidence="9">
    <location>
        <begin position="6"/>
        <end position="28"/>
    </location>
</feature>
<dbReference type="InterPro" id="IPR055187">
    <property type="entry name" value="C2CH-3rd_BIRD-IDD"/>
</dbReference>
<dbReference type="Pfam" id="PF22996">
    <property type="entry name" value="C2H2-2nd_BIRD-IDD"/>
    <property type="match status" value="1"/>
</dbReference>
<sequence length="425" mass="47204">MARNRFVCEICNKGFQRDQNLQLHRRGHNLPWKLKQRNVNEAIRKRVYICPEAGCVHHNPARALGDLTGIKKHFCRKHGEKKWKCDKCSKKYAVQSDWKAHSKTCGTKEYKCECGTIFSRRDSFITHRAFCDAIAEENNKTTQQQQLGPISNNMGRHPNLQTQIISSRELISSLILNTMPPPPTLNDNDNDNNNDNNSKYQPNQPPPPPPPTDQSSPQDQVLIKHSTASIIPNRLILKNPPDHHHQQPLTNMFSSSSSGTTTLSLDHHFQNGTLNHYMSATALLQKAAQMGSATLGATSSAMAPSSFGLDDHHRGQYGHGLINVNNDSRSNASDNNIMGVFSGLIFDHGHNSNATTTNGSGNDVVLHGENCDMTVDFLGIGRSNDFHQQKVLGFNEFNGGIGHQGLQGLSQFEQHAGMGKHVWDV</sequence>
<dbReference type="Pfam" id="PF22995">
    <property type="entry name" value="C2CH-3rd_BIRD-IDD"/>
    <property type="match status" value="1"/>
</dbReference>
<keyword evidence="11" id="KW-1185">Reference proteome</keyword>
<dbReference type="SUPFAM" id="SSF57667">
    <property type="entry name" value="beta-beta-alpha zinc fingers"/>
    <property type="match status" value="1"/>
</dbReference>
<dbReference type="EMBL" id="BTGU01000017">
    <property type="protein sequence ID" value="GMN43871.1"/>
    <property type="molecule type" value="Genomic_DNA"/>
</dbReference>
<dbReference type="Pfam" id="PF00096">
    <property type="entry name" value="zf-C2H2"/>
    <property type="match status" value="1"/>
</dbReference>